<evidence type="ECO:0000313" key="6">
    <source>
        <dbReference type="Proteomes" id="UP000638836"/>
    </source>
</evidence>
<dbReference type="Gene3D" id="1.10.10.10">
    <property type="entry name" value="Winged helix-like DNA-binding domain superfamily/Winged helix DNA-binding domain"/>
    <property type="match status" value="1"/>
</dbReference>
<dbReference type="PANTHER" id="PTHR44846:SF5">
    <property type="entry name" value="HTH-TYPE TRANSCRIPTIONAL REGULATOR GMUR"/>
    <property type="match status" value="1"/>
</dbReference>
<dbReference type="SUPFAM" id="SSF46785">
    <property type="entry name" value="Winged helix' DNA-binding domain"/>
    <property type="match status" value="1"/>
</dbReference>
<sequence length="239" mass="27426">MAKYKQVAEELRKQIKQGDYPKSGQLANQNELAIAFNTSRVTIKKALDLLSIEGLIFTIQGSGTYVKKNVMQLSNTGIKIGQNIGLTHQIDEQTSLVNKVLAFNVRFPNDEECEQLMIKQETPVYEIKRLRIINNKPYSIEYSLLPVKLVPNITADILEHSVYDYIRQDLGLVFGGNQQFIKASPPNEEDKKYLKCKDTEPVLVVTKVMFLENGRPFEYSKVKHRFDMVEMCFNNTQQD</sequence>
<keyword evidence="1" id="KW-0805">Transcription regulation</keyword>
<dbReference type="Proteomes" id="UP000638836">
    <property type="component" value="Unassembled WGS sequence"/>
</dbReference>
<keyword evidence="6" id="KW-1185">Reference proteome</keyword>
<keyword evidence="3" id="KW-0804">Transcription</keyword>
<evidence type="ECO:0000313" key="5">
    <source>
        <dbReference type="EMBL" id="MBC9826422.1"/>
    </source>
</evidence>
<evidence type="ECO:0000259" key="4">
    <source>
        <dbReference type="PROSITE" id="PS50949"/>
    </source>
</evidence>
<dbReference type="PANTHER" id="PTHR44846">
    <property type="entry name" value="MANNOSYL-D-GLYCERATE TRANSPORT/METABOLISM SYSTEM REPRESSOR MNGR-RELATED"/>
    <property type="match status" value="1"/>
</dbReference>
<dbReference type="Pfam" id="PF07702">
    <property type="entry name" value="UTRA"/>
    <property type="match status" value="1"/>
</dbReference>
<comment type="caution">
    <text evidence="5">The sequence shown here is derived from an EMBL/GenBank/DDBJ whole genome shotgun (WGS) entry which is preliminary data.</text>
</comment>
<name>A0ABR7TFM9_9LACT</name>
<dbReference type="InterPro" id="IPR000524">
    <property type="entry name" value="Tscrpt_reg_HTH_GntR"/>
</dbReference>
<dbReference type="InterPro" id="IPR011663">
    <property type="entry name" value="UTRA"/>
</dbReference>
<proteinExistence type="predicted"/>
<evidence type="ECO:0000256" key="2">
    <source>
        <dbReference type="ARBA" id="ARBA00023125"/>
    </source>
</evidence>
<protein>
    <submittedName>
        <fullName evidence="5">UTRA domain-containing protein</fullName>
    </submittedName>
</protein>
<organism evidence="5 6">
    <name type="scientific">Carnobacterium inhibens</name>
    <dbReference type="NCBI Taxonomy" id="147709"/>
    <lineage>
        <taxon>Bacteria</taxon>
        <taxon>Bacillati</taxon>
        <taxon>Bacillota</taxon>
        <taxon>Bacilli</taxon>
        <taxon>Lactobacillales</taxon>
        <taxon>Carnobacteriaceae</taxon>
        <taxon>Carnobacterium</taxon>
    </lineage>
</organism>
<dbReference type="InterPro" id="IPR028978">
    <property type="entry name" value="Chorismate_lyase_/UTRA_dom_sf"/>
</dbReference>
<dbReference type="SUPFAM" id="SSF64288">
    <property type="entry name" value="Chorismate lyase-like"/>
    <property type="match status" value="1"/>
</dbReference>
<dbReference type="PROSITE" id="PS50949">
    <property type="entry name" value="HTH_GNTR"/>
    <property type="match status" value="1"/>
</dbReference>
<dbReference type="SMART" id="SM00866">
    <property type="entry name" value="UTRA"/>
    <property type="match status" value="1"/>
</dbReference>
<dbReference type="Pfam" id="PF00392">
    <property type="entry name" value="GntR"/>
    <property type="match status" value="1"/>
</dbReference>
<dbReference type="InterPro" id="IPR050679">
    <property type="entry name" value="Bact_HTH_transcr_reg"/>
</dbReference>
<dbReference type="EMBL" id="WNJQ01000022">
    <property type="protein sequence ID" value="MBC9826422.1"/>
    <property type="molecule type" value="Genomic_DNA"/>
</dbReference>
<dbReference type="SMART" id="SM00345">
    <property type="entry name" value="HTH_GNTR"/>
    <property type="match status" value="1"/>
</dbReference>
<reference evidence="5 6" key="1">
    <citation type="journal article" date="2020" name="Microorganisms">
        <title>New Insight into Antimicrobial Compounds from Food and Marine-Sourced Carnobacterium Species through Phenotype and Genome Analyses.</title>
        <authorList>
            <person name="Begrem S."/>
            <person name="Ivaniuk F."/>
            <person name="Gigout-Chevalier F."/>
            <person name="Kolypczuk L."/>
            <person name="Bonnetot S."/>
            <person name="Leroi F."/>
            <person name="Grovel O."/>
            <person name="Delbarre-Ladrat C."/>
            <person name="Passerini D."/>
        </authorList>
    </citation>
    <scope>NUCLEOTIDE SEQUENCE [LARGE SCALE GENOMIC DNA]</scope>
    <source>
        <strain evidence="5 6">MIP2551</strain>
    </source>
</reference>
<dbReference type="PRINTS" id="PR00035">
    <property type="entry name" value="HTHGNTR"/>
</dbReference>
<dbReference type="InterPro" id="IPR036390">
    <property type="entry name" value="WH_DNA-bd_sf"/>
</dbReference>
<dbReference type="CDD" id="cd07377">
    <property type="entry name" value="WHTH_GntR"/>
    <property type="match status" value="1"/>
</dbReference>
<accession>A0ABR7TFM9</accession>
<keyword evidence="2" id="KW-0238">DNA-binding</keyword>
<feature type="domain" description="HTH gntR-type" evidence="4">
    <location>
        <begin position="1"/>
        <end position="69"/>
    </location>
</feature>
<dbReference type="RefSeq" id="WP_034536825.1">
    <property type="nucleotide sequence ID" value="NZ_JAMAYM010000013.1"/>
</dbReference>
<evidence type="ECO:0000256" key="1">
    <source>
        <dbReference type="ARBA" id="ARBA00023015"/>
    </source>
</evidence>
<dbReference type="Gene3D" id="3.40.1410.10">
    <property type="entry name" value="Chorismate lyase-like"/>
    <property type="match status" value="1"/>
</dbReference>
<gene>
    <name evidence="5" type="ORF">GLO26_11660</name>
</gene>
<dbReference type="InterPro" id="IPR036388">
    <property type="entry name" value="WH-like_DNA-bd_sf"/>
</dbReference>
<evidence type="ECO:0000256" key="3">
    <source>
        <dbReference type="ARBA" id="ARBA00023163"/>
    </source>
</evidence>